<proteinExistence type="inferred from homology"/>
<comment type="caution">
    <text evidence="13">The sequence shown here is derived from an EMBL/GenBank/DDBJ whole genome shotgun (WGS) entry which is preliminary data.</text>
</comment>
<evidence type="ECO:0000256" key="8">
    <source>
        <dbReference type="ARBA" id="ARBA00022989"/>
    </source>
</evidence>
<feature type="transmembrane region" description="Helical" evidence="12">
    <location>
        <begin position="200"/>
        <end position="218"/>
    </location>
</feature>
<evidence type="ECO:0000256" key="12">
    <source>
        <dbReference type="SAM" id="Phobius"/>
    </source>
</evidence>
<evidence type="ECO:0000256" key="10">
    <source>
        <dbReference type="ARBA" id="ARBA00023251"/>
    </source>
</evidence>
<evidence type="ECO:0000256" key="4">
    <source>
        <dbReference type="ARBA" id="ARBA00022106"/>
    </source>
</evidence>
<feature type="transmembrane region" description="Helical" evidence="12">
    <location>
        <begin position="395"/>
        <end position="413"/>
    </location>
</feature>
<dbReference type="PIRSF" id="PIRSF006603">
    <property type="entry name" value="DinF"/>
    <property type="match status" value="1"/>
</dbReference>
<dbReference type="GO" id="GO:0042910">
    <property type="term" value="F:xenobiotic transmembrane transporter activity"/>
    <property type="evidence" value="ECO:0007669"/>
    <property type="project" value="InterPro"/>
</dbReference>
<feature type="transmembrane region" description="Helical" evidence="12">
    <location>
        <begin position="360"/>
        <end position="383"/>
    </location>
</feature>
<dbReference type="Pfam" id="PF01554">
    <property type="entry name" value="MatE"/>
    <property type="match status" value="2"/>
</dbReference>
<comment type="similarity">
    <text evidence="2">Belongs to the multi antimicrobial extrusion (MATE) (TC 2.A.66.1) family. MepA subfamily.</text>
</comment>
<sequence length="455" mass="49503">MGVGSTDGIDLENKSIGMALTKFAVPSILAVWVFALYTMVDGMFVGRGVGPEALAAVNLSLPFINIMFAISILITIGAGTLVGKLKGEGKIGQASEIFSQAIYFLAGFGALVCFLAFIFVEDVAYLMGARGELIPMVAEYLGTLLFFQTFYLMAYSMEVFAKIDGFPQRELAAILCAAVTNIILDYVFIIQWGWGLRGAAIATGSAQMLQMCLLILHYRSRSSNLRFVRVMPKLKNIIQYVKIGTPDSITEMSAGFVLMAFNNAILFHYGTAELSAFSVIGYINNFMLITYIGLTQGMQPIVTFSRGKKDHGSILAVALLTVKVALLIGGMSALVVFFFGDNIAMGFLEDPELVAMSHQYMKIFSLGFIFMGVNTVISGFFTALEAPKRAGLISLMRGFIMVMLFLSMLPLFFGSDSIWWVTGAAELVTVFVAIIMFARKISFHRIGQPVAAPSA</sequence>
<dbReference type="CDD" id="cd13143">
    <property type="entry name" value="MATE_MepA_like"/>
    <property type="match status" value="1"/>
</dbReference>
<evidence type="ECO:0000256" key="7">
    <source>
        <dbReference type="ARBA" id="ARBA00022692"/>
    </source>
</evidence>
<feature type="transmembrane region" description="Helical" evidence="12">
    <location>
        <begin position="102"/>
        <end position="120"/>
    </location>
</feature>
<dbReference type="InterPro" id="IPR045070">
    <property type="entry name" value="MATE_MepA-like"/>
</dbReference>
<keyword evidence="9 12" id="KW-0472">Membrane</keyword>
<keyword evidence="10" id="KW-0046">Antibiotic resistance</keyword>
<dbReference type="PANTHER" id="PTHR43823:SF3">
    <property type="entry name" value="MULTIDRUG EXPORT PROTEIN MEPA"/>
    <property type="match status" value="1"/>
</dbReference>
<dbReference type="RefSeq" id="WP_107297813.1">
    <property type="nucleotide sequence ID" value="NZ_PYMB01000002.1"/>
</dbReference>
<dbReference type="Proteomes" id="UP000241346">
    <property type="component" value="Unassembled WGS sequence"/>
</dbReference>
<feature type="transmembrane region" description="Helical" evidence="12">
    <location>
        <begin position="60"/>
        <end position="82"/>
    </location>
</feature>
<feature type="transmembrane region" description="Helical" evidence="12">
    <location>
        <begin position="23"/>
        <end position="40"/>
    </location>
</feature>
<keyword evidence="6" id="KW-1003">Cell membrane</keyword>
<protein>
    <recommendedName>
        <fullName evidence="4">Multidrug export protein MepA</fullName>
    </recommendedName>
    <alternativeName>
        <fullName evidence="3">Multidrug resistance protein NorM</fullName>
    </alternativeName>
    <alternativeName>
        <fullName evidence="11">Na(+)/drug antiporter</fullName>
    </alternativeName>
</protein>
<evidence type="ECO:0000313" key="14">
    <source>
        <dbReference type="Proteomes" id="UP000241346"/>
    </source>
</evidence>
<dbReference type="GO" id="GO:0015297">
    <property type="term" value="F:antiporter activity"/>
    <property type="evidence" value="ECO:0007669"/>
    <property type="project" value="InterPro"/>
</dbReference>
<dbReference type="PANTHER" id="PTHR43823">
    <property type="entry name" value="SPORULATION PROTEIN YKVU"/>
    <property type="match status" value="1"/>
</dbReference>
<dbReference type="EMBL" id="PYMB01000002">
    <property type="protein sequence ID" value="PSW14574.1"/>
    <property type="molecule type" value="Genomic_DNA"/>
</dbReference>
<keyword evidence="7 12" id="KW-0812">Transmembrane</keyword>
<gene>
    <name evidence="13" type="ORF">C9J01_09115</name>
</gene>
<comment type="subcellular location">
    <subcellularLocation>
        <location evidence="1">Cell inner membrane</location>
        <topology evidence="1">Multi-pass membrane protein</topology>
    </subcellularLocation>
</comment>
<evidence type="ECO:0000313" key="13">
    <source>
        <dbReference type="EMBL" id="PSW14574.1"/>
    </source>
</evidence>
<dbReference type="AlphaFoldDB" id="A0A2T3NHT2"/>
<evidence type="ECO:0000256" key="3">
    <source>
        <dbReference type="ARBA" id="ARBA00013489"/>
    </source>
</evidence>
<feature type="transmembrane region" description="Helical" evidence="12">
    <location>
        <begin position="314"/>
        <end position="340"/>
    </location>
</feature>
<dbReference type="OrthoDB" id="9806302at2"/>
<organism evidence="13 14">
    <name type="scientific">Photobacterium rosenbergii</name>
    <dbReference type="NCBI Taxonomy" id="294936"/>
    <lineage>
        <taxon>Bacteria</taxon>
        <taxon>Pseudomonadati</taxon>
        <taxon>Pseudomonadota</taxon>
        <taxon>Gammaproteobacteria</taxon>
        <taxon>Vibrionales</taxon>
        <taxon>Vibrionaceae</taxon>
        <taxon>Photobacterium</taxon>
    </lineage>
</organism>
<keyword evidence="5" id="KW-0813">Transport</keyword>
<reference evidence="13 14" key="1">
    <citation type="submission" date="2018-03" db="EMBL/GenBank/DDBJ databases">
        <title>Whole genome sequencing of Histamine producing bacteria.</title>
        <authorList>
            <person name="Butler K."/>
        </authorList>
    </citation>
    <scope>NUCLEOTIDE SEQUENCE [LARGE SCALE GENOMIC DNA]</scope>
    <source>
        <strain evidence="13 14">DSM 19138</strain>
    </source>
</reference>
<evidence type="ECO:0000256" key="1">
    <source>
        <dbReference type="ARBA" id="ARBA00004429"/>
    </source>
</evidence>
<feature type="transmembrane region" description="Helical" evidence="12">
    <location>
        <begin position="172"/>
        <end position="194"/>
    </location>
</feature>
<evidence type="ECO:0000256" key="5">
    <source>
        <dbReference type="ARBA" id="ARBA00022448"/>
    </source>
</evidence>
<accession>A0A2T3NHT2</accession>
<feature type="transmembrane region" description="Helical" evidence="12">
    <location>
        <begin position="140"/>
        <end position="160"/>
    </location>
</feature>
<dbReference type="InterPro" id="IPR002528">
    <property type="entry name" value="MATE_fam"/>
</dbReference>
<dbReference type="GO" id="GO:0005886">
    <property type="term" value="C:plasma membrane"/>
    <property type="evidence" value="ECO:0007669"/>
    <property type="project" value="UniProtKB-SubCell"/>
</dbReference>
<evidence type="ECO:0000256" key="9">
    <source>
        <dbReference type="ARBA" id="ARBA00023136"/>
    </source>
</evidence>
<keyword evidence="8 12" id="KW-1133">Transmembrane helix</keyword>
<dbReference type="NCBIfam" id="TIGR00797">
    <property type="entry name" value="matE"/>
    <property type="match status" value="1"/>
</dbReference>
<dbReference type="InterPro" id="IPR051327">
    <property type="entry name" value="MATE_MepA_subfamily"/>
</dbReference>
<name>A0A2T3NHT2_9GAMM</name>
<feature type="transmembrane region" description="Helical" evidence="12">
    <location>
        <begin position="419"/>
        <end position="438"/>
    </location>
</feature>
<evidence type="ECO:0000256" key="11">
    <source>
        <dbReference type="ARBA" id="ARBA00030855"/>
    </source>
</evidence>
<feature type="transmembrane region" description="Helical" evidence="12">
    <location>
        <begin position="276"/>
        <end position="294"/>
    </location>
</feature>
<evidence type="ECO:0000256" key="2">
    <source>
        <dbReference type="ARBA" id="ARBA00008417"/>
    </source>
</evidence>
<evidence type="ECO:0000256" key="6">
    <source>
        <dbReference type="ARBA" id="ARBA00022475"/>
    </source>
</evidence>
<dbReference type="GO" id="GO:0046677">
    <property type="term" value="P:response to antibiotic"/>
    <property type="evidence" value="ECO:0007669"/>
    <property type="project" value="UniProtKB-KW"/>
</dbReference>
<dbReference type="InterPro" id="IPR048279">
    <property type="entry name" value="MdtK-like"/>
</dbReference>